<dbReference type="InterPro" id="IPR006976">
    <property type="entry name" value="VanZ-like"/>
</dbReference>
<dbReference type="EMBL" id="KV453848">
    <property type="protein sequence ID" value="ODV87054.1"/>
    <property type="molecule type" value="Genomic_DNA"/>
</dbReference>
<keyword evidence="1" id="KW-0472">Membrane</keyword>
<feature type="domain" description="VanZ-like" evidence="2">
    <location>
        <begin position="24"/>
        <end position="97"/>
    </location>
</feature>
<evidence type="ECO:0000259" key="2">
    <source>
        <dbReference type="Pfam" id="PF04892"/>
    </source>
</evidence>
<keyword evidence="1" id="KW-1133">Transmembrane helix</keyword>
<feature type="non-terminal residue" evidence="3">
    <location>
        <position position="113"/>
    </location>
</feature>
<feature type="non-terminal residue" evidence="3">
    <location>
        <position position="1"/>
    </location>
</feature>
<evidence type="ECO:0000313" key="3">
    <source>
        <dbReference type="EMBL" id="ODV87054.1"/>
    </source>
</evidence>
<dbReference type="NCBIfam" id="NF037970">
    <property type="entry name" value="vanZ_1"/>
    <property type="match status" value="1"/>
</dbReference>
<feature type="transmembrane region" description="Helical" evidence="1">
    <location>
        <begin position="26"/>
        <end position="42"/>
    </location>
</feature>
<proteinExistence type="predicted"/>
<feature type="transmembrane region" description="Helical" evidence="1">
    <location>
        <begin position="81"/>
        <end position="103"/>
    </location>
</feature>
<keyword evidence="1" id="KW-0812">Transmembrane</keyword>
<accession>A0A1E4T5L8</accession>
<dbReference type="AlphaFoldDB" id="A0A1E4T5L8"/>
<keyword evidence="4" id="KW-1185">Reference proteome</keyword>
<feature type="transmembrane region" description="Helical" evidence="1">
    <location>
        <begin position="49"/>
        <end position="69"/>
    </location>
</feature>
<protein>
    <recommendedName>
        <fullName evidence="2">VanZ-like domain-containing protein</fullName>
    </recommendedName>
</protein>
<dbReference type="PANTHER" id="PTHR28008">
    <property type="entry name" value="DOMAIN PROTEIN, PUTATIVE (AFU_ORTHOLOGUE AFUA_3G10980)-RELATED"/>
    <property type="match status" value="1"/>
</dbReference>
<organism evidence="3 4">
    <name type="scientific">[Candida] arabinofermentans NRRL YB-2248</name>
    <dbReference type="NCBI Taxonomy" id="983967"/>
    <lineage>
        <taxon>Eukaryota</taxon>
        <taxon>Fungi</taxon>
        <taxon>Dikarya</taxon>
        <taxon>Ascomycota</taxon>
        <taxon>Saccharomycotina</taxon>
        <taxon>Pichiomycetes</taxon>
        <taxon>Pichiales</taxon>
        <taxon>Pichiaceae</taxon>
        <taxon>Ogataea</taxon>
        <taxon>Ogataea/Candida clade</taxon>
    </lineage>
</organism>
<name>A0A1E4T5L8_9ASCO</name>
<dbReference type="PANTHER" id="PTHR28008:SF1">
    <property type="entry name" value="DOMAIN PROTEIN, PUTATIVE (AFU_ORTHOLOGUE AFUA_3G10980)-RELATED"/>
    <property type="match status" value="1"/>
</dbReference>
<reference evidence="4" key="1">
    <citation type="submission" date="2016-04" db="EMBL/GenBank/DDBJ databases">
        <title>Comparative genomics of biotechnologically important yeasts.</title>
        <authorList>
            <consortium name="DOE Joint Genome Institute"/>
            <person name="Riley R."/>
            <person name="Haridas S."/>
            <person name="Wolfe K.H."/>
            <person name="Lopes M.R."/>
            <person name="Hittinger C.T."/>
            <person name="Goker M."/>
            <person name="Salamov A."/>
            <person name="Wisecaver J."/>
            <person name="Long T.M."/>
            <person name="Aerts A.L."/>
            <person name="Barry K."/>
            <person name="Choi C."/>
            <person name="Clum A."/>
            <person name="Coughlan A.Y."/>
            <person name="Deshpande S."/>
            <person name="Douglass A.P."/>
            <person name="Hanson S.J."/>
            <person name="Klenk H.-P."/>
            <person name="Labutti K."/>
            <person name="Lapidus A."/>
            <person name="Lindquist E."/>
            <person name="Lipzen A."/>
            <person name="Meier-Kolthoff J.P."/>
            <person name="Ohm R.A."/>
            <person name="Otillar R.P."/>
            <person name="Pangilinan J."/>
            <person name="Peng Y."/>
            <person name="Rokas A."/>
            <person name="Rosa C.A."/>
            <person name="Scheuner C."/>
            <person name="Sibirny A.A."/>
            <person name="Slot J.C."/>
            <person name="Stielow J.B."/>
            <person name="Sun H."/>
            <person name="Kurtzman C.P."/>
            <person name="Blackwell M."/>
            <person name="Grigoriev I.V."/>
            <person name="Jeffries T.W."/>
        </authorList>
    </citation>
    <scope>NUCLEOTIDE SEQUENCE [LARGE SCALE GENOMIC DNA]</scope>
    <source>
        <strain evidence="4">NRRL YB-2248</strain>
    </source>
</reference>
<evidence type="ECO:0000313" key="4">
    <source>
        <dbReference type="Proteomes" id="UP000094801"/>
    </source>
</evidence>
<gene>
    <name evidence="3" type="ORF">CANARDRAFT_188575</name>
</gene>
<evidence type="ECO:0000256" key="1">
    <source>
        <dbReference type="SAM" id="Phobius"/>
    </source>
</evidence>
<dbReference type="OrthoDB" id="63581at2759"/>
<sequence>IAFLFSLVLAAYLGFANISLPHDKLIHFAMFFVMSFLFYWILEFKSQRIIRNCSFIICTIVGGIGSEFIQHVVAPERTFDWYDIVANVAGSIVAIVSSSYYHACTVRNKRTKR</sequence>
<dbReference type="Proteomes" id="UP000094801">
    <property type="component" value="Unassembled WGS sequence"/>
</dbReference>
<dbReference type="Pfam" id="PF04892">
    <property type="entry name" value="VanZ"/>
    <property type="match status" value="1"/>
</dbReference>